<dbReference type="InterPro" id="IPR036457">
    <property type="entry name" value="PPM-type-like_dom_sf"/>
</dbReference>
<keyword evidence="4" id="KW-1185">Reference proteome</keyword>
<evidence type="ECO:0000256" key="1">
    <source>
        <dbReference type="ARBA" id="ARBA00022801"/>
    </source>
</evidence>
<dbReference type="InterPro" id="IPR029016">
    <property type="entry name" value="GAF-like_dom_sf"/>
</dbReference>
<dbReference type="PANTHER" id="PTHR43156">
    <property type="entry name" value="STAGE II SPORULATION PROTEIN E-RELATED"/>
    <property type="match status" value="1"/>
</dbReference>
<dbReference type="AlphaFoldDB" id="A0A0B6X282"/>
<dbReference type="GO" id="GO:0016791">
    <property type="term" value="F:phosphatase activity"/>
    <property type="evidence" value="ECO:0007669"/>
    <property type="project" value="TreeGrafter"/>
</dbReference>
<name>A0A0B6X282_9BACT</name>
<proteinExistence type="predicted"/>
<dbReference type="Gene3D" id="3.30.450.40">
    <property type="match status" value="1"/>
</dbReference>
<dbReference type="Pfam" id="PF13185">
    <property type="entry name" value="GAF_2"/>
    <property type="match status" value="1"/>
</dbReference>
<reference evidence="3 4" key="2">
    <citation type="submission" date="2015-01" db="EMBL/GenBank/DDBJ databases">
        <title>Complete genome sequence of Pyrinomonas methylaliphatogenes type strain K22T.</title>
        <authorList>
            <person name="Lee K.C.Y."/>
            <person name="Power J.F."/>
            <person name="Dunfield P.F."/>
            <person name="Morgan X.C."/>
            <person name="Huttenhower C."/>
            <person name="Stott M.B."/>
        </authorList>
    </citation>
    <scope>NUCLEOTIDE SEQUENCE [LARGE SCALE GENOMIC DNA]</scope>
    <source>
        <strain evidence="3 4">K22</strain>
    </source>
</reference>
<dbReference type="SUPFAM" id="SSF55781">
    <property type="entry name" value="GAF domain-like"/>
    <property type="match status" value="1"/>
</dbReference>
<dbReference type="Proteomes" id="UP000031518">
    <property type="component" value="Unassembled WGS sequence"/>
</dbReference>
<dbReference type="RefSeq" id="WP_041978042.1">
    <property type="nucleotide sequence ID" value="NZ_CBXV010000008.1"/>
</dbReference>
<organism evidence="3 4">
    <name type="scientific">Pyrinomonas methylaliphatogenes</name>
    <dbReference type="NCBI Taxonomy" id="454194"/>
    <lineage>
        <taxon>Bacteria</taxon>
        <taxon>Pseudomonadati</taxon>
        <taxon>Acidobacteriota</taxon>
        <taxon>Blastocatellia</taxon>
        <taxon>Blastocatellales</taxon>
        <taxon>Pyrinomonadaceae</taxon>
        <taxon>Pyrinomonas</taxon>
    </lineage>
</organism>
<protein>
    <submittedName>
        <fullName evidence="3">Serine phosphatase RsbU, regulator of sigma subunit</fullName>
    </submittedName>
</protein>
<dbReference type="InterPro" id="IPR052016">
    <property type="entry name" value="Bact_Sigma-Reg"/>
</dbReference>
<reference evidence="3 4" key="1">
    <citation type="submission" date="2013-12" db="EMBL/GenBank/DDBJ databases">
        <authorList>
            <person name="Stott M."/>
        </authorList>
    </citation>
    <scope>NUCLEOTIDE SEQUENCE [LARGE SCALE GENOMIC DNA]</scope>
    <source>
        <strain evidence="3 4">K22</strain>
    </source>
</reference>
<dbReference type="STRING" id="454194.PYK22_02687"/>
<feature type="domain" description="PPM-type phosphatase" evidence="2">
    <location>
        <begin position="213"/>
        <end position="427"/>
    </location>
</feature>
<dbReference type="SUPFAM" id="SSF81606">
    <property type="entry name" value="PP2C-like"/>
    <property type="match status" value="1"/>
</dbReference>
<dbReference type="Gene3D" id="3.60.40.10">
    <property type="entry name" value="PPM-type phosphatase domain"/>
    <property type="match status" value="1"/>
</dbReference>
<dbReference type="InterPro" id="IPR003018">
    <property type="entry name" value="GAF"/>
</dbReference>
<dbReference type="SMART" id="SM00331">
    <property type="entry name" value="PP2C_SIG"/>
    <property type="match status" value="1"/>
</dbReference>
<dbReference type="PROSITE" id="PS51746">
    <property type="entry name" value="PPM_2"/>
    <property type="match status" value="1"/>
</dbReference>
<dbReference type="SMART" id="SM00065">
    <property type="entry name" value="GAF"/>
    <property type="match status" value="1"/>
</dbReference>
<dbReference type="PANTHER" id="PTHR43156:SF2">
    <property type="entry name" value="STAGE II SPORULATION PROTEIN E"/>
    <property type="match status" value="1"/>
</dbReference>
<evidence type="ECO:0000313" key="4">
    <source>
        <dbReference type="Proteomes" id="UP000031518"/>
    </source>
</evidence>
<keyword evidence="1" id="KW-0378">Hydrolase</keyword>
<evidence type="ECO:0000313" key="3">
    <source>
        <dbReference type="EMBL" id="CDM66654.1"/>
    </source>
</evidence>
<dbReference type="OrthoDB" id="311592at2"/>
<evidence type="ECO:0000259" key="2">
    <source>
        <dbReference type="PROSITE" id="PS51746"/>
    </source>
</evidence>
<gene>
    <name evidence="3" type="ORF">PYK22_02687</name>
</gene>
<sequence>MAEENQKSATAELSLVDKLRLLLDITKKISRSLDVNEVLNLVMDTLGSLVHYDAAGIYIIERDGARAANGEMIFHAESVRGYDIEELTELRLKAGEGLVGYVVQTGEPVISPDVRTDPRYINARERTRSEMVAPIISNDEVIGVFDLESDQPNAYTEDDLQVLMLLASQVAIIIEKAMLHQELIRKRQLEAQLEVARQVQLALLPSRHPQIEGFDISAYNFSSEHVSGDYYDFVRIYDDQLGLVIADASGRGMPAALLMAFLRASLRSAIHVGYAPNVSMAKVNSLLCESTEENQFVTAFYGVLDATNKTLAYANAGHNPPLLLDVDGSARFIERGDFPLGMFDSARYYEYYLSILPGQIFVLYTDGLTEATNDAGEEYGRERLAQTVSRERDRKARDLIDAIYGDVLEWTNGRGADDDITLIVIKAL</sequence>
<dbReference type="Pfam" id="PF07228">
    <property type="entry name" value="SpoIIE"/>
    <property type="match status" value="1"/>
</dbReference>
<dbReference type="EMBL" id="CBXV010000008">
    <property type="protein sequence ID" value="CDM66654.1"/>
    <property type="molecule type" value="Genomic_DNA"/>
</dbReference>
<accession>A0A0B6X282</accession>
<dbReference type="InterPro" id="IPR001932">
    <property type="entry name" value="PPM-type_phosphatase-like_dom"/>
</dbReference>